<dbReference type="InterPro" id="IPR023606">
    <property type="entry name" value="CoA-Trfase_III_dom_1_sf"/>
</dbReference>
<sequence>MDLLADLRVRVIAHSPAAAYAGWLLRQFGAAVDMRSALDPEGLGAFLAGGAVLDPAPDIPDEAAPLLITDVPVSDAAVAAGFWVGEEREPVGFHLYPALAIRAGGEYVTAHGPAPLLGQHTAEVLRGLGLREDELRDLEAAGVTGTMPAERARA</sequence>
<comment type="caution">
    <text evidence="1">The sequence shown here is derived from an EMBL/GenBank/DDBJ whole genome shotgun (WGS) entry which is preliminary data.</text>
</comment>
<protein>
    <recommendedName>
        <fullName evidence="3">CoA transferase</fullName>
    </recommendedName>
</protein>
<keyword evidence="2" id="KW-1185">Reference proteome</keyword>
<dbReference type="Proteomes" id="UP000223071">
    <property type="component" value="Unassembled WGS sequence"/>
</dbReference>
<organism evidence="1 2">
    <name type="scientific">Tepidiforma thermophila (strain KCTC 52669 / CGMCC 1.13589 / G233)</name>
    <dbReference type="NCBI Taxonomy" id="2761530"/>
    <lineage>
        <taxon>Bacteria</taxon>
        <taxon>Bacillati</taxon>
        <taxon>Chloroflexota</taxon>
        <taxon>Tepidiformia</taxon>
        <taxon>Tepidiformales</taxon>
        <taxon>Tepidiformaceae</taxon>
        <taxon>Tepidiforma</taxon>
    </lineage>
</organism>
<dbReference type="EMBL" id="PDJQ01000001">
    <property type="protein sequence ID" value="PFG75320.1"/>
    <property type="molecule type" value="Genomic_DNA"/>
</dbReference>
<proteinExistence type="predicted"/>
<accession>A0A2A9HJL2</accession>
<name>A0A2A9HJL2_TEPT2</name>
<dbReference type="AlphaFoldDB" id="A0A2A9HJL2"/>
<reference evidence="1 2" key="1">
    <citation type="submission" date="2017-09" db="EMBL/GenBank/DDBJ databases">
        <title>Sequencing the genomes of two abundant thermophiles in Great Basin hot springs: Thermocrinis jamiesonii and novel Chloroflexi Thermoflexus hugenholtzii.</title>
        <authorList>
            <person name="Hedlund B."/>
        </authorList>
    </citation>
    <scope>NUCLEOTIDE SEQUENCE [LARGE SCALE GENOMIC DNA]</scope>
    <source>
        <strain evidence="1 2">G233</strain>
    </source>
</reference>
<dbReference type="Gene3D" id="3.40.50.10540">
    <property type="entry name" value="Crotonobetainyl-coa:carnitine coa-transferase, domain 1"/>
    <property type="match status" value="1"/>
</dbReference>
<evidence type="ECO:0008006" key="3">
    <source>
        <dbReference type="Google" id="ProtNLM"/>
    </source>
</evidence>
<evidence type="ECO:0000313" key="2">
    <source>
        <dbReference type="Proteomes" id="UP000223071"/>
    </source>
</evidence>
<gene>
    <name evidence="1" type="ORF">A9A59_2588</name>
</gene>
<dbReference type="RefSeq" id="WP_098504641.1">
    <property type="nucleotide sequence ID" value="NZ_PDJQ01000001.1"/>
</dbReference>
<evidence type="ECO:0000313" key="1">
    <source>
        <dbReference type="EMBL" id="PFG75320.1"/>
    </source>
</evidence>
<dbReference type="SUPFAM" id="SSF89796">
    <property type="entry name" value="CoA-transferase family III (CaiB/BaiF)"/>
    <property type="match status" value="1"/>
</dbReference>